<dbReference type="AlphaFoldDB" id="A0A0A9YR43"/>
<name>A0A0A9YR43_LYGHE</name>
<accession>A0A0A9YR43</accession>
<reference evidence="1" key="1">
    <citation type="journal article" date="2014" name="PLoS ONE">
        <title>Transcriptome-Based Identification of ABC Transporters in the Western Tarnished Plant Bug Lygus hesperus.</title>
        <authorList>
            <person name="Hull J.J."/>
            <person name="Chaney K."/>
            <person name="Geib S.M."/>
            <person name="Fabrick J.A."/>
            <person name="Brent C.S."/>
            <person name="Walsh D."/>
            <person name="Lavine L.C."/>
        </authorList>
    </citation>
    <scope>NUCLEOTIDE SEQUENCE</scope>
</reference>
<gene>
    <name evidence="1" type="primary">VPS36</name>
    <name evidence="1" type="ORF">CM83_2731</name>
</gene>
<evidence type="ECO:0000313" key="1">
    <source>
        <dbReference type="EMBL" id="JAG34654.1"/>
    </source>
</evidence>
<protein>
    <submittedName>
        <fullName evidence="1">Vacuolar protein sorting-associated protein 36</fullName>
    </submittedName>
</protein>
<dbReference type="EMBL" id="GBHO01008950">
    <property type="protein sequence ID" value="JAG34654.1"/>
    <property type="molecule type" value="Transcribed_RNA"/>
</dbReference>
<sequence length="172" mass="19426">FIDLPHPILQDYKQLINELDAIDNNKDKGEDAAVEMDANENEDRMNSIREKLPTSFSDTVYNHILNSAFKVPAPYCIHLGFLKGKNDCNNFLTALEKALNFADKRVVERIKVTLQQNANKPENETNKLIQYGVGIGGILKYKQAQTRGIDQALQEAFTDLNTLMDNASKVVR</sequence>
<feature type="non-terminal residue" evidence="1">
    <location>
        <position position="1"/>
    </location>
</feature>
<organism evidence="1">
    <name type="scientific">Lygus hesperus</name>
    <name type="common">Western plant bug</name>
    <dbReference type="NCBI Taxonomy" id="30085"/>
    <lineage>
        <taxon>Eukaryota</taxon>
        <taxon>Metazoa</taxon>
        <taxon>Ecdysozoa</taxon>
        <taxon>Arthropoda</taxon>
        <taxon>Hexapoda</taxon>
        <taxon>Insecta</taxon>
        <taxon>Pterygota</taxon>
        <taxon>Neoptera</taxon>
        <taxon>Paraneoptera</taxon>
        <taxon>Hemiptera</taxon>
        <taxon>Heteroptera</taxon>
        <taxon>Panheteroptera</taxon>
        <taxon>Cimicomorpha</taxon>
        <taxon>Miridae</taxon>
        <taxon>Mirini</taxon>
        <taxon>Lygus</taxon>
    </lineage>
</organism>
<proteinExistence type="predicted"/>
<reference evidence="1" key="2">
    <citation type="submission" date="2014-07" db="EMBL/GenBank/DDBJ databases">
        <authorList>
            <person name="Hull J."/>
        </authorList>
    </citation>
    <scope>NUCLEOTIDE SEQUENCE</scope>
</reference>